<dbReference type="Pfam" id="PF24623">
    <property type="entry name" value="Phage_zn_bind_8"/>
    <property type="match status" value="1"/>
</dbReference>
<evidence type="ECO:0000313" key="4">
    <source>
        <dbReference type="Proteomes" id="UP000549009"/>
    </source>
</evidence>
<dbReference type="EMBL" id="JACHJD010000036">
    <property type="protein sequence ID" value="MBB5109735.1"/>
    <property type="molecule type" value="Genomic_DNA"/>
</dbReference>
<dbReference type="InterPro" id="IPR036162">
    <property type="entry name" value="Resolvase-like_N_sf"/>
</dbReference>
<dbReference type="GO" id="GO:0003677">
    <property type="term" value="F:DNA binding"/>
    <property type="evidence" value="ECO:0007669"/>
    <property type="project" value="InterPro"/>
</dbReference>
<accession>A0A7W8F0G7</accession>
<feature type="compositionally biased region" description="Basic and acidic residues" evidence="1">
    <location>
        <begin position="344"/>
        <end position="358"/>
    </location>
</feature>
<proteinExistence type="predicted"/>
<dbReference type="Pfam" id="PF00239">
    <property type="entry name" value="Resolvase"/>
    <property type="match status" value="1"/>
</dbReference>
<gene>
    <name evidence="3" type="ORF">FHS40_008865</name>
</gene>
<feature type="compositionally biased region" description="Polar residues" evidence="1">
    <location>
        <begin position="401"/>
        <end position="411"/>
    </location>
</feature>
<feature type="region of interest" description="Disordered" evidence="1">
    <location>
        <begin position="223"/>
        <end position="249"/>
    </location>
</feature>
<dbReference type="Proteomes" id="UP000549009">
    <property type="component" value="Unassembled WGS sequence"/>
</dbReference>
<dbReference type="InterPro" id="IPR006119">
    <property type="entry name" value="Resolv_N"/>
</dbReference>
<dbReference type="RefSeq" id="WP_229879897.1">
    <property type="nucleotide sequence ID" value="NZ_BMSQ01000042.1"/>
</dbReference>
<dbReference type="PROSITE" id="PS51736">
    <property type="entry name" value="RECOMBINASES_3"/>
    <property type="match status" value="1"/>
</dbReference>
<evidence type="ECO:0000313" key="3">
    <source>
        <dbReference type="EMBL" id="MBB5109735.1"/>
    </source>
</evidence>
<dbReference type="SMART" id="SM00857">
    <property type="entry name" value="Resolvase"/>
    <property type="match status" value="1"/>
</dbReference>
<dbReference type="GO" id="GO:0000150">
    <property type="term" value="F:DNA strand exchange activity"/>
    <property type="evidence" value="ECO:0007669"/>
    <property type="project" value="InterPro"/>
</dbReference>
<feature type="compositionally biased region" description="Basic residues" evidence="1">
    <location>
        <begin position="370"/>
        <end position="385"/>
    </location>
</feature>
<keyword evidence="4" id="KW-1185">Reference proteome</keyword>
<feature type="region of interest" description="Disordered" evidence="1">
    <location>
        <begin position="59"/>
        <end position="78"/>
    </location>
</feature>
<reference evidence="3 4" key="1">
    <citation type="submission" date="2020-08" db="EMBL/GenBank/DDBJ databases">
        <title>Genomic Encyclopedia of Type Strains, Phase III (KMG-III): the genomes of soil and plant-associated and newly described type strains.</title>
        <authorList>
            <person name="Whitman W."/>
        </authorList>
    </citation>
    <scope>NUCLEOTIDE SEQUENCE [LARGE SCALE GENOMIC DNA]</scope>
    <source>
        <strain evidence="3 4">CECT 3146</strain>
    </source>
</reference>
<evidence type="ECO:0000256" key="1">
    <source>
        <dbReference type="SAM" id="MobiDB-lite"/>
    </source>
</evidence>
<dbReference type="InterPro" id="IPR056911">
    <property type="entry name" value="Phage_Znf_bind_put"/>
</dbReference>
<evidence type="ECO:0000259" key="2">
    <source>
        <dbReference type="PROSITE" id="PS51736"/>
    </source>
</evidence>
<feature type="compositionally biased region" description="Basic and acidic residues" evidence="1">
    <location>
        <begin position="390"/>
        <end position="399"/>
    </location>
</feature>
<comment type="caution">
    <text evidence="3">The sequence shown here is derived from an EMBL/GenBank/DDBJ whole genome shotgun (WGS) entry which is preliminary data.</text>
</comment>
<feature type="domain" description="Resolvase/invertase-type recombinase catalytic" evidence="2">
    <location>
        <begin position="92"/>
        <end position="237"/>
    </location>
</feature>
<feature type="region of interest" description="Disordered" evidence="1">
    <location>
        <begin position="296"/>
        <end position="424"/>
    </location>
</feature>
<sequence>MPDEEFDAPAAIERHPCPTCDVPAGLACRTGAGKTAAKYHTRRLQLVPQVAEELHILTPPDHGPGRRWQLGPEPGADAPAEPAPLAAGITTVRIGYARCSTATQKLKSQLDALEPICFQVFHEKVSTRVKVWPEYEKAVAMAGRCKEQHPQVQVILTVHEFRCPGRGTDLLVTAEELCKAGIALEFLTGPITGLYDPGDNHGQGAILIGVLAALSGTERTYTRERTLEAQESARKRGRTGGRPPSVDADQMEYALALRAKGTPMKEIQQKTVITRGRHKGRHPSLPTLYRTLAEAAQGTGHRAQGHKGTRAQGHDRGQSRANRHLPRHPPPQGRPVLQRLVDQPGRRRAEVHRVDRAHTAPRTTALSSSSRRRSKIRRMSSRHGPKTAAKFHEPRDRWSKHNGSPPVQGQTRPLAPSLTVRQKF</sequence>
<feature type="compositionally biased region" description="Basic and acidic residues" evidence="1">
    <location>
        <begin position="223"/>
        <end position="234"/>
    </location>
</feature>
<dbReference type="AlphaFoldDB" id="A0A7W8F0G7"/>
<name>A0A7W8F0G7_STRST</name>
<protein>
    <submittedName>
        <fullName evidence="3">DNA invertase Pin-like site-specific DNA recombinase</fullName>
    </submittedName>
</protein>
<dbReference type="Gene3D" id="3.40.50.1390">
    <property type="entry name" value="Resolvase, N-terminal catalytic domain"/>
    <property type="match status" value="1"/>
</dbReference>
<organism evidence="3 4">
    <name type="scientific">Streptomyces spectabilis</name>
    <dbReference type="NCBI Taxonomy" id="68270"/>
    <lineage>
        <taxon>Bacteria</taxon>
        <taxon>Bacillati</taxon>
        <taxon>Actinomycetota</taxon>
        <taxon>Actinomycetes</taxon>
        <taxon>Kitasatosporales</taxon>
        <taxon>Streptomycetaceae</taxon>
        <taxon>Streptomyces</taxon>
    </lineage>
</organism>
<dbReference type="SUPFAM" id="SSF53041">
    <property type="entry name" value="Resolvase-like"/>
    <property type="match status" value="1"/>
</dbReference>